<protein>
    <submittedName>
        <fullName evidence="2">PepSY domain-containing protein</fullName>
    </submittedName>
</protein>
<keyword evidence="1" id="KW-0812">Transmembrane</keyword>
<evidence type="ECO:0000313" key="3">
    <source>
        <dbReference type="Proteomes" id="UP000462014"/>
    </source>
</evidence>
<reference evidence="2 3" key="1">
    <citation type="submission" date="2019-12" db="EMBL/GenBank/DDBJ databases">
        <title>Mucilaginibacter sp. HMF7410 genome sequencing and assembly.</title>
        <authorList>
            <person name="Kang H."/>
            <person name="Cha I."/>
            <person name="Kim H."/>
            <person name="Joh K."/>
        </authorList>
    </citation>
    <scope>NUCLEOTIDE SEQUENCE [LARGE SCALE GENOMIC DNA]</scope>
    <source>
        <strain evidence="2 3">HMF7410</strain>
    </source>
</reference>
<evidence type="ECO:0000313" key="2">
    <source>
        <dbReference type="EMBL" id="MVN22911.1"/>
    </source>
</evidence>
<name>A0A7K1T018_9SPHI</name>
<dbReference type="EMBL" id="WPIK01000015">
    <property type="protein sequence ID" value="MVN22911.1"/>
    <property type="molecule type" value="Genomic_DNA"/>
</dbReference>
<dbReference type="RefSeq" id="WP_157568626.1">
    <property type="nucleotide sequence ID" value="NZ_WPIK01000015.1"/>
</dbReference>
<accession>A0A7K1T018</accession>
<sequence>MKKKNNTSLFKKVNAFLHLWLGLISGLVVFIVSITGCLFSFQKEISDVVYRKEFFITPQASGKTLPITRLKQIADHSLGIPSNFITTYQKDKTHTWEFMCYKPGDQKSFFWFGTIDSYKSVFINPYSGKITGVMDYKNNFFVIVKSIHWSLLLNDKYGQPIVGYSTLIFVILLISGLILWWPKNLKKANFDKSFKIKWKAGFKRLNYDLHNVPGFYALFIGIILGLTGMVFAMKWFETSVYILTNQSLKPPVFKSINSDTTQKALNNPLDIAFFTAKRSMPEAQRIGLSPATGTKGAIYILGYRGKEIYYDYDQLQFDQYTGKLLNRQNFRDKNSGEKIIGMNYDIHVGAILGLPGKILAFLASLICASLPVTGFIIWLGKKKKSKQKVRRSLQHLKSFKKRNIVLNR</sequence>
<keyword evidence="1" id="KW-0472">Membrane</keyword>
<dbReference type="PANTHER" id="PTHR34219">
    <property type="entry name" value="IRON-REGULATED INNER MEMBRANE PROTEIN-RELATED"/>
    <property type="match status" value="1"/>
</dbReference>
<feature type="transmembrane region" description="Helical" evidence="1">
    <location>
        <begin position="358"/>
        <end position="380"/>
    </location>
</feature>
<dbReference type="Proteomes" id="UP000462014">
    <property type="component" value="Unassembled WGS sequence"/>
</dbReference>
<feature type="transmembrane region" description="Helical" evidence="1">
    <location>
        <begin position="214"/>
        <end position="236"/>
    </location>
</feature>
<feature type="transmembrane region" description="Helical" evidence="1">
    <location>
        <begin position="161"/>
        <end position="181"/>
    </location>
</feature>
<dbReference type="Pfam" id="PF03929">
    <property type="entry name" value="PepSY_TM"/>
    <property type="match status" value="1"/>
</dbReference>
<proteinExistence type="predicted"/>
<comment type="caution">
    <text evidence="2">The sequence shown here is derived from an EMBL/GenBank/DDBJ whole genome shotgun (WGS) entry which is preliminary data.</text>
</comment>
<feature type="transmembrane region" description="Helical" evidence="1">
    <location>
        <begin position="20"/>
        <end position="41"/>
    </location>
</feature>
<keyword evidence="1" id="KW-1133">Transmembrane helix</keyword>
<gene>
    <name evidence="2" type="ORF">GO621_15405</name>
</gene>
<dbReference type="AlphaFoldDB" id="A0A7K1T018"/>
<evidence type="ECO:0000256" key="1">
    <source>
        <dbReference type="SAM" id="Phobius"/>
    </source>
</evidence>
<dbReference type="InterPro" id="IPR005625">
    <property type="entry name" value="PepSY-ass_TM"/>
</dbReference>
<dbReference type="PANTHER" id="PTHR34219:SF3">
    <property type="entry name" value="BLL7967 PROTEIN"/>
    <property type="match status" value="1"/>
</dbReference>
<organism evidence="2 3">
    <name type="scientific">Mucilaginibacter arboris</name>
    <dbReference type="NCBI Taxonomy" id="2682090"/>
    <lineage>
        <taxon>Bacteria</taxon>
        <taxon>Pseudomonadati</taxon>
        <taxon>Bacteroidota</taxon>
        <taxon>Sphingobacteriia</taxon>
        <taxon>Sphingobacteriales</taxon>
        <taxon>Sphingobacteriaceae</taxon>
        <taxon>Mucilaginibacter</taxon>
    </lineage>
</organism>
<keyword evidence="3" id="KW-1185">Reference proteome</keyword>